<organism evidence="1 2">
    <name type="scientific">Clavispora lusitaniae</name>
    <name type="common">Candida lusitaniae</name>
    <dbReference type="NCBI Taxonomy" id="36911"/>
    <lineage>
        <taxon>Eukaryota</taxon>
        <taxon>Fungi</taxon>
        <taxon>Dikarya</taxon>
        <taxon>Ascomycota</taxon>
        <taxon>Saccharomycotina</taxon>
        <taxon>Pichiomycetes</taxon>
        <taxon>Metschnikowiaceae</taxon>
        <taxon>Clavispora</taxon>
    </lineage>
</organism>
<evidence type="ECO:0000313" key="2">
    <source>
        <dbReference type="Proteomes" id="UP000326582"/>
    </source>
</evidence>
<name>A0ACD0WMJ7_CLALS</name>
<reference evidence="2" key="1">
    <citation type="journal article" date="2019" name="MBio">
        <title>Comparative genomics for the elucidation of multidrug resistance (MDR) in Candida lusitaniae.</title>
        <authorList>
            <person name="Kannan A."/>
            <person name="Asner S.A."/>
            <person name="Trachsel E."/>
            <person name="Kelly S."/>
            <person name="Parker J."/>
            <person name="Sanglard D."/>
        </authorList>
    </citation>
    <scope>NUCLEOTIDE SEQUENCE [LARGE SCALE GENOMIC DNA]</scope>
    <source>
        <strain evidence="2">P1</strain>
    </source>
</reference>
<dbReference type="EMBL" id="CP038487">
    <property type="protein sequence ID" value="QFZ28282.1"/>
    <property type="molecule type" value="Genomic_DNA"/>
</dbReference>
<keyword evidence="2" id="KW-1185">Reference proteome</keyword>
<proteinExistence type="predicted"/>
<accession>A0ACD0WMJ7</accession>
<evidence type="ECO:0000313" key="1">
    <source>
        <dbReference type="EMBL" id="QFZ28282.1"/>
    </source>
</evidence>
<dbReference type="Proteomes" id="UP000326582">
    <property type="component" value="Chromosome 4"/>
</dbReference>
<sequence>MVRPDHRRSPGFNEQAFLYRNIDSYYSNFNVTACYSKHISRAVLSHALSSLIKKNYWLSYNFFPICHSEPPNVRNDYELRYVNKICFDSVVSYRKIHHFDEKVLEEINTFKNEVGRDDAPLWQVCVFETENTQYVCAYFCHSLADGGTALQFHRDLLHELESFEEVETEIDTLFVYHSKLPPIKSPTESLTDLYYPGFFQRIWYWTQVRFPCVFATLQRVWDLFSGNRKKLLPPVFYSVPIEKNLDTKFKIVNFSPAQVAKITKFCRSIGVTLTPFFNVIGLNSIEKVIYPHFPHENGEACFSSSNFIAIDGRRYYKDRFKSFVYGTLVCGAPVIYHPIEARSDTDLIRCTQEFHQIIQDEIQTRRSFKKVWLMGIIDFPKMMYYKIGSTLRYTTMISNLGKVVDVPLSQWRIVNAWFGSNTSVNYHFIFNMVSTDSGGLNLVIPYHPFYDTIHDEVDGKNVPAMDRLVSLLQDTICRIVG</sequence>
<protein>
    <submittedName>
        <fullName evidence="1">Uncharacterized protein</fullName>
    </submittedName>
</protein>
<gene>
    <name evidence="1" type="ORF">EJF14_40317</name>
</gene>